<dbReference type="STRING" id="988821.SAMN05421867_11340"/>
<feature type="region of interest" description="Disordered" evidence="1">
    <location>
        <begin position="1"/>
        <end position="48"/>
    </location>
</feature>
<sequence length="48" mass="5175">MTEDAPRSFDPQQPDLPSLAVDPDPDGTPEEPQDTSLQPLDEDGSARP</sequence>
<evidence type="ECO:0000313" key="3">
    <source>
        <dbReference type="Proteomes" id="UP000199012"/>
    </source>
</evidence>
<dbReference type="Proteomes" id="UP000199012">
    <property type="component" value="Unassembled WGS sequence"/>
</dbReference>
<evidence type="ECO:0000313" key="2">
    <source>
        <dbReference type="EMBL" id="SFB29853.1"/>
    </source>
</evidence>
<gene>
    <name evidence="2" type="ORF">SAMN05421867_11340</name>
</gene>
<evidence type="ECO:0000256" key="1">
    <source>
        <dbReference type="SAM" id="MobiDB-lite"/>
    </source>
</evidence>
<name>A0A1I1A0D1_9CELL</name>
<dbReference type="EMBL" id="FOKA01000013">
    <property type="protein sequence ID" value="SFB29853.1"/>
    <property type="molecule type" value="Genomic_DNA"/>
</dbReference>
<organism evidence="2 3">
    <name type="scientific">Cellulomonas marina</name>
    <dbReference type="NCBI Taxonomy" id="988821"/>
    <lineage>
        <taxon>Bacteria</taxon>
        <taxon>Bacillati</taxon>
        <taxon>Actinomycetota</taxon>
        <taxon>Actinomycetes</taxon>
        <taxon>Micrococcales</taxon>
        <taxon>Cellulomonadaceae</taxon>
        <taxon>Cellulomonas</taxon>
    </lineage>
</organism>
<feature type="compositionally biased region" description="Acidic residues" evidence="1">
    <location>
        <begin position="23"/>
        <end position="33"/>
    </location>
</feature>
<dbReference type="OrthoDB" id="4829393at2"/>
<accession>A0A1I1A0D1</accession>
<dbReference type="RefSeq" id="WP_139224461.1">
    <property type="nucleotide sequence ID" value="NZ_BONM01000016.1"/>
</dbReference>
<reference evidence="2 3" key="1">
    <citation type="submission" date="2016-10" db="EMBL/GenBank/DDBJ databases">
        <authorList>
            <person name="de Groot N.N."/>
        </authorList>
    </citation>
    <scope>NUCLEOTIDE SEQUENCE [LARGE SCALE GENOMIC DNA]</scope>
    <source>
        <strain evidence="2 3">CGMCC 4.6945</strain>
    </source>
</reference>
<protein>
    <submittedName>
        <fullName evidence="2">Uncharacterized protein</fullName>
    </submittedName>
</protein>
<proteinExistence type="predicted"/>
<dbReference type="AlphaFoldDB" id="A0A1I1A0D1"/>
<keyword evidence="3" id="KW-1185">Reference proteome</keyword>